<dbReference type="Proteomes" id="UP001188597">
    <property type="component" value="Unassembled WGS sequence"/>
</dbReference>
<evidence type="ECO:0000313" key="2">
    <source>
        <dbReference type="EMBL" id="KAK2999056.1"/>
    </source>
</evidence>
<comment type="caution">
    <text evidence="2">The sequence shown here is derived from an EMBL/GenBank/DDBJ whole genome shotgun (WGS) entry which is preliminary data.</text>
</comment>
<proteinExistence type="predicted"/>
<feature type="compositionally biased region" description="Basic residues" evidence="1">
    <location>
        <begin position="53"/>
        <end position="65"/>
    </location>
</feature>
<gene>
    <name evidence="2" type="ORF">RJ639_024267</name>
</gene>
<evidence type="ECO:0000256" key="1">
    <source>
        <dbReference type="SAM" id="MobiDB-lite"/>
    </source>
</evidence>
<keyword evidence="3" id="KW-1185">Reference proteome</keyword>
<organism evidence="2 3">
    <name type="scientific">Escallonia herrerae</name>
    <dbReference type="NCBI Taxonomy" id="1293975"/>
    <lineage>
        <taxon>Eukaryota</taxon>
        <taxon>Viridiplantae</taxon>
        <taxon>Streptophyta</taxon>
        <taxon>Embryophyta</taxon>
        <taxon>Tracheophyta</taxon>
        <taxon>Spermatophyta</taxon>
        <taxon>Magnoliopsida</taxon>
        <taxon>eudicotyledons</taxon>
        <taxon>Gunneridae</taxon>
        <taxon>Pentapetalae</taxon>
        <taxon>asterids</taxon>
        <taxon>campanulids</taxon>
        <taxon>Escalloniales</taxon>
        <taxon>Escalloniaceae</taxon>
        <taxon>Escallonia</taxon>
    </lineage>
</organism>
<name>A0AA89AEA2_9ASTE</name>
<dbReference type="AlphaFoldDB" id="A0AA89AEA2"/>
<sequence>MVNSLVTIIIVEGAASSLRCRLIAAKPSPHCRRRSTFASHRAAASPSCSSLPMKRKGQIGKKRMPRTVQSLAKKET</sequence>
<feature type="region of interest" description="Disordered" evidence="1">
    <location>
        <begin position="34"/>
        <end position="76"/>
    </location>
</feature>
<reference evidence="2" key="1">
    <citation type="submission" date="2022-12" db="EMBL/GenBank/DDBJ databases">
        <title>Draft genome assemblies for two species of Escallonia (Escalloniales).</title>
        <authorList>
            <person name="Chanderbali A."/>
            <person name="Dervinis C."/>
            <person name="Anghel I."/>
            <person name="Soltis D."/>
            <person name="Soltis P."/>
            <person name="Zapata F."/>
        </authorList>
    </citation>
    <scope>NUCLEOTIDE SEQUENCE</scope>
    <source>
        <strain evidence="2">UCBG64.0493</strain>
        <tissue evidence="2">Leaf</tissue>
    </source>
</reference>
<evidence type="ECO:0000313" key="3">
    <source>
        <dbReference type="Proteomes" id="UP001188597"/>
    </source>
</evidence>
<dbReference type="EMBL" id="JAVXUP010003406">
    <property type="protein sequence ID" value="KAK2999056.1"/>
    <property type="molecule type" value="Genomic_DNA"/>
</dbReference>
<accession>A0AA89AEA2</accession>
<protein>
    <submittedName>
        <fullName evidence="2">Uncharacterized protein</fullName>
    </submittedName>
</protein>